<evidence type="ECO:0000256" key="4">
    <source>
        <dbReference type="ARBA" id="ARBA00022723"/>
    </source>
</evidence>
<dbReference type="KEGG" id="svt:SVTN_40385"/>
<dbReference type="InterPro" id="IPR034768">
    <property type="entry name" value="4FE4S_WBL"/>
</dbReference>
<keyword evidence="5 11" id="KW-0408">Iron</keyword>
<dbReference type="HAMAP" id="MF_01479">
    <property type="entry name" value="WhiB"/>
    <property type="match status" value="1"/>
</dbReference>
<dbReference type="GO" id="GO:0045892">
    <property type="term" value="P:negative regulation of DNA-templated transcription"/>
    <property type="evidence" value="ECO:0007669"/>
    <property type="project" value="TreeGrafter"/>
</dbReference>
<keyword evidence="6 11" id="KW-0411">Iron-sulfur</keyword>
<dbReference type="GO" id="GO:0051539">
    <property type="term" value="F:4 iron, 4 sulfur cluster binding"/>
    <property type="evidence" value="ECO:0007669"/>
    <property type="project" value="UniProtKB-UniRule"/>
</dbReference>
<evidence type="ECO:0000256" key="10">
    <source>
        <dbReference type="ARBA" id="ARBA00023163"/>
    </source>
</evidence>
<feature type="domain" description="4Fe-4S Wbl-type" evidence="12">
    <location>
        <begin position="24"/>
        <end position="86"/>
    </location>
</feature>
<keyword evidence="14" id="KW-1185">Reference proteome</keyword>
<evidence type="ECO:0000256" key="2">
    <source>
        <dbReference type="ARBA" id="ARBA00006597"/>
    </source>
</evidence>
<evidence type="ECO:0000259" key="12">
    <source>
        <dbReference type="PROSITE" id="PS51674"/>
    </source>
</evidence>
<dbReference type="GO" id="GO:0003677">
    <property type="term" value="F:DNA binding"/>
    <property type="evidence" value="ECO:0007669"/>
    <property type="project" value="UniProtKB-UniRule"/>
</dbReference>
<sequence>MKYIVVTSAYAPTSTAVPERPRPACAGQDPDIFFPEGDLGPTLPQLTKAKQICARCPLIHSCLQGALERGEEHGVWGGLSTAERHELTARRAPGPLSVAA</sequence>
<evidence type="ECO:0000256" key="6">
    <source>
        <dbReference type="ARBA" id="ARBA00023014"/>
    </source>
</evidence>
<proteinExistence type="inferred from homology"/>
<dbReference type="GO" id="GO:0046872">
    <property type="term" value="F:metal ion binding"/>
    <property type="evidence" value="ECO:0007669"/>
    <property type="project" value="UniProtKB-KW"/>
</dbReference>
<dbReference type="Proteomes" id="UP000031774">
    <property type="component" value="Plasmid pSVL1"/>
</dbReference>
<evidence type="ECO:0000256" key="11">
    <source>
        <dbReference type="HAMAP-Rule" id="MF_01479"/>
    </source>
</evidence>
<dbReference type="RefSeq" id="WP_041134902.1">
    <property type="nucleotide sequence ID" value="NZ_CP010408.1"/>
</dbReference>
<protein>
    <recommendedName>
        <fullName evidence="11">Transcriptional regulator WhiB</fullName>
    </recommendedName>
</protein>
<name>A0A0B5IPT2_9ACTN</name>
<comment type="PTM">
    <text evidence="11">Upon Fe-S cluster removal intramolecular disulfide bonds are formed.</text>
</comment>
<dbReference type="PROSITE" id="PS51674">
    <property type="entry name" value="4FE4S_WBL"/>
    <property type="match status" value="1"/>
</dbReference>
<comment type="cofactor">
    <cofactor evidence="11">
        <name>[4Fe-4S] cluster</name>
        <dbReference type="ChEBI" id="CHEBI:49883"/>
    </cofactor>
    <text evidence="11">Binds 1 [4Fe-4S] cluster per subunit. Following nitrosylation of the [4Fe-4S] cluster binds 1 [4Fe-8(NO)] cluster per subunit.</text>
</comment>
<keyword evidence="9 11" id="KW-1015">Disulfide bond</keyword>
<feature type="binding site" evidence="11">
    <location>
        <position position="62"/>
    </location>
    <ligand>
        <name>[4Fe-4S] cluster</name>
        <dbReference type="ChEBI" id="CHEBI:49883"/>
    </ligand>
</feature>
<dbReference type="PANTHER" id="PTHR38839">
    <property type="entry name" value="TRANSCRIPTIONAL REGULATOR WHID-RELATED"/>
    <property type="match status" value="1"/>
</dbReference>
<accession>A0A0B5IPT2</accession>
<keyword evidence="4 11" id="KW-0479">Metal-binding</keyword>
<evidence type="ECO:0000256" key="7">
    <source>
        <dbReference type="ARBA" id="ARBA00023015"/>
    </source>
</evidence>
<keyword evidence="13" id="KW-0614">Plasmid</keyword>
<evidence type="ECO:0000313" key="14">
    <source>
        <dbReference type="Proteomes" id="UP000031774"/>
    </source>
</evidence>
<gene>
    <name evidence="11" type="primary">whiB</name>
    <name evidence="13" type="ORF">SVTN_40385</name>
</gene>
<dbReference type="InterPro" id="IPR003482">
    <property type="entry name" value="Whib"/>
</dbReference>
<dbReference type="GO" id="GO:0005737">
    <property type="term" value="C:cytoplasm"/>
    <property type="evidence" value="ECO:0007669"/>
    <property type="project" value="UniProtKB-SubCell"/>
</dbReference>
<keyword evidence="11" id="KW-0963">Cytoplasm</keyword>
<dbReference type="HOGENOM" id="CLU_106245_6_2_11"/>
<comment type="similarity">
    <text evidence="2 11">Belongs to the WhiB family.</text>
</comment>
<dbReference type="Pfam" id="PF02467">
    <property type="entry name" value="Whib"/>
    <property type="match status" value="1"/>
</dbReference>
<evidence type="ECO:0000256" key="8">
    <source>
        <dbReference type="ARBA" id="ARBA00023125"/>
    </source>
</evidence>
<comment type="function">
    <text evidence="11">Acts as a transcriptional regulator. Probably redox-responsive. The apo- but not holo-form probably binds DNA.</text>
</comment>
<dbReference type="GO" id="GO:0035731">
    <property type="term" value="F:dinitrosyl-iron complex binding"/>
    <property type="evidence" value="ECO:0007669"/>
    <property type="project" value="UniProtKB-UniRule"/>
</dbReference>
<dbReference type="GO" id="GO:0047134">
    <property type="term" value="F:protein-disulfide reductase [NAD(P)H] activity"/>
    <property type="evidence" value="ECO:0007669"/>
    <property type="project" value="TreeGrafter"/>
</dbReference>
<dbReference type="AlphaFoldDB" id="A0A0B5IPT2"/>
<comment type="PTM">
    <text evidence="11">The Fe-S cluster can be nitrosylated by nitric oxide (NO).</text>
</comment>
<dbReference type="EMBL" id="CP010408">
    <property type="protein sequence ID" value="AJF70434.1"/>
    <property type="molecule type" value="Genomic_DNA"/>
</dbReference>
<reference evidence="13 14" key="1">
    <citation type="submission" date="2014-12" db="EMBL/GenBank/DDBJ databases">
        <title>Complete genome sequence of Streptomyces vietnamensis strain GIMV4.0001, a genetic manipulable producer of the benzoisochromanequinone antibiotic granaticin.</title>
        <authorList>
            <person name="Deng M.R."/>
            <person name="Guo J."/>
            <person name="Ma L.Y."/>
            <person name="Feng G.D."/>
            <person name="Mo C.Y."/>
            <person name="Zhu H.H."/>
        </authorList>
    </citation>
    <scope>NUCLEOTIDE SEQUENCE [LARGE SCALE GENOMIC DNA]</scope>
    <source>
        <strain evidence="14">GIMV4.0001</strain>
        <plasmid evidence="13 14">pSVL1</plasmid>
    </source>
</reference>
<feature type="binding site" evidence="11">
    <location>
        <position position="53"/>
    </location>
    <ligand>
        <name>[4Fe-4S] cluster</name>
        <dbReference type="ChEBI" id="CHEBI:49883"/>
    </ligand>
</feature>
<feature type="binding site" evidence="11">
    <location>
        <position position="56"/>
    </location>
    <ligand>
        <name>[4Fe-4S] cluster</name>
        <dbReference type="ChEBI" id="CHEBI:49883"/>
    </ligand>
</feature>
<organism evidence="13 14">
    <name type="scientific">Streptomyces vietnamensis</name>
    <dbReference type="NCBI Taxonomy" id="362257"/>
    <lineage>
        <taxon>Bacteria</taxon>
        <taxon>Bacillati</taxon>
        <taxon>Actinomycetota</taxon>
        <taxon>Actinomycetes</taxon>
        <taxon>Kitasatosporales</taxon>
        <taxon>Streptomycetaceae</taxon>
        <taxon>Streptomyces</taxon>
    </lineage>
</organism>
<evidence type="ECO:0000256" key="1">
    <source>
        <dbReference type="ARBA" id="ARBA00004496"/>
    </source>
</evidence>
<feature type="binding site" evidence="11">
    <location>
        <position position="25"/>
    </location>
    <ligand>
        <name>[4Fe-4S] cluster</name>
        <dbReference type="ChEBI" id="CHEBI:49883"/>
    </ligand>
</feature>
<evidence type="ECO:0000256" key="5">
    <source>
        <dbReference type="ARBA" id="ARBA00023004"/>
    </source>
</evidence>
<geneLocation type="plasmid" evidence="13 14">
    <name>pSVL1</name>
</geneLocation>
<evidence type="ECO:0000256" key="9">
    <source>
        <dbReference type="ARBA" id="ARBA00023157"/>
    </source>
</evidence>
<keyword evidence="10 11" id="KW-0804">Transcription</keyword>
<keyword evidence="3 11" id="KW-0004">4Fe-4S</keyword>
<evidence type="ECO:0000313" key="13">
    <source>
        <dbReference type="EMBL" id="AJF70434.1"/>
    </source>
</evidence>
<dbReference type="GO" id="GO:0045454">
    <property type="term" value="P:cell redox homeostasis"/>
    <property type="evidence" value="ECO:0007669"/>
    <property type="project" value="TreeGrafter"/>
</dbReference>
<comment type="subcellular location">
    <subcellularLocation>
        <location evidence="1 11">Cytoplasm</location>
    </subcellularLocation>
</comment>
<evidence type="ECO:0000256" key="3">
    <source>
        <dbReference type="ARBA" id="ARBA00022485"/>
    </source>
</evidence>
<keyword evidence="8 11" id="KW-0238">DNA-binding</keyword>
<keyword evidence="7 11" id="KW-0805">Transcription regulation</keyword>